<evidence type="ECO:0000256" key="1">
    <source>
        <dbReference type="SAM" id="Phobius"/>
    </source>
</evidence>
<dbReference type="EMBL" id="LR797019">
    <property type="protein sequence ID" value="CAB4181483.1"/>
    <property type="molecule type" value="Genomic_DNA"/>
</dbReference>
<evidence type="ECO:0000313" key="5">
    <source>
        <dbReference type="EMBL" id="CAB4211408.1"/>
    </source>
</evidence>
<protein>
    <submittedName>
        <fullName evidence="3">Uncharacterized protein</fullName>
    </submittedName>
</protein>
<sequence>MTYLLFTVALSLSALAAYYAVMGLIAIFAAAVVPIALMGSLLEASKLVVASWLYRNWKEIPTLMKSYFVGALIVLMLLTSMGIFGFLSKAHLDQAIPTGDVQSKLALIDEKIKTEKENINANRKELTQLDAQVDQTIARTDDAKGTERAITVRRAQQKDRNRILNEIGSAQTKIAKYNEERAPIASEVRKVEAEVGPIKYIAALIYGDESANDVTMLEKAVRIVTILIVIVFDPLAVLLLIAANWNLKHTGTRRWNDFFEKPPVEDFPEKTKEVETEILTNNYVFDYMAHHLKKEEVKPVVEEQETTVVPEEIKKEVNELLESELPEIEVDEPTKDWEPELYNRKQVGRHMEETGQKPPKAQSFLNRVQSVFSSPSVKTIEKEVDELQVKNDINPK</sequence>
<feature type="transmembrane region" description="Helical" evidence="1">
    <location>
        <begin position="26"/>
        <end position="54"/>
    </location>
</feature>
<proteinExistence type="predicted"/>
<dbReference type="EMBL" id="LR797375">
    <property type="protein sequence ID" value="CAB4211408.1"/>
    <property type="molecule type" value="Genomic_DNA"/>
</dbReference>
<keyword evidence="1" id="KW-1133">Transmembrane helix</keyword>
<feature type="transmembrane region" description="Helical" evidence="1">
    <location>
        <begin position="223"/>
        <end position="245"/>
    </location>
</feature>
<name>A0A6J5QBK9_9CAUD</name>
<gene>
    <name evidence="3" type="ORF">UFOVP1066_35</name>
    <name evidence="4" type="ORF">UFOVP1315_80</name>
    <name evidence="5" type="ORF">UFOVP1421_41</name>
    <name evidence="6" type="ORF">UFOVP1525_51</name>
    <name evidence="2" type="ORF">UFOVP909_14</name>
</gene>
<keyword evidence="1" id="KW-0472">Membrane</keyword>
<organism evidence="3">
    <name type="scientific">uncultured Caudovirales phage</name>
    <dbReference type="NCBI Taxonomy" id="2100421"/>
    <lineage>
        <taxon>Viruses</taxon>
        <taxon>Duplodnaviria</taxon>
        <taxon>Heunggongvirae</taxon>
        <taxon>Uroviricota</taxon>
        <taxon>Caudoviricetes</taxon>
        <taxon>Peduoviridae</taxon>
        <taxon>Maltschvirus</taxon>
        <taxon>Maltschvirus maltsch</taxon>
    </lineage>
</organism>
<dbReference type="EMBL" id="LR797272">
    <property type="protein sequence ID" value="CAB4198404.1"/>
    <property type="molecule type" value="Genomic_DNA"/>
</dbReference>
<evidence type="ECO:0000313" key="3">
    <source>
        <dbReference type="EMBL" id="CAB4181483.1"/>
    </source>
</evidence>
<reference evidence="3" key="1">
    <citation type="submission" date="2020-05" db="EMBL/GenBank/DDBJ databases">
        <authorList>
            <person name="Chiriac C."/>
            <person name="Salcher M."/>
            <person name="Ghai R."/>
            <person name="Kavagutti S V."/>
        </authorList>
    </citation>
    <scope>NUCLEOTIDE SEQUENCE</scope>
</reference>
<evidence type="ECO:0000313" key="2">
    <source>
        <dbReference type="EMBL" id="CAB4170289.1"/>
    </source>
</evidence>
<evidence type="ECO:0000313" key="6">
    <source>
        <dbReference type="EMBL" id="CAB5238465.1"/>
    </source>
</evidence>
<keyword evidence="1" id="KW-0812">Transmembrane</keyword>
<feature type="transmembrane region" description="Helical" evidence="1">
    <location>
        <begin position="66"/>
        <end position="87"/>
    </location>
</feature>
<accession>A0A6J5QBK9</accession>
<dbReference type="EMBL" id="LR798454">
    <property type="protein sequence ID" value="CAB5238465.1"/>
    <property type="molecule type" value="Genomic_DNA"/>
</dbReference>
<dbReference type="EMBL" id="LR796861">
    <property type="protein sequence ID" value="CAB4170289.1"/>
    <property type="molecule type" value="Genomic_DNA"/>
</dbReference>
<evidence type="ECO:0000313" key="4">
    <source>
        <dbReference type="EMBL" id="CAB4198404.1"/>
    </source>
</evidence>